<dbReference type="WBParaSite" id="RSKR_0000687100.1">
    <property type="protein sequence ID" value="RSKR_0000687100.1"/>
    <property type="gene ID" value="RSKR_0000687100"/>
</dbReference>
<evidence type="ECO:0000313" key="1">
    <source>
        <dbReference type="Proteomes" id="UP000095286"/>
    </source>
</evidence>
<sequence length="224" mass="25458">MSEEWKNIPGTDPSIVKVVQTAFKEHLNSFGLYPFKGSKKIDRYTFVDIVSTKSLVISRLLLQIKVKVNETILVKNDRNILDVYHKIKSNGVDSNELEITENITQKIVTFNYFTNTRKNTLIVTIKKIDEVSIDEHSINQLDTESIISRDRDIQTSISSGWIEQSITDPYVLKLAQNATKIFNAQSNFSAYYSLANVVSSGSIINSEFFHIITFKVAETAVQKK</sequence>
<reference evidence="2" key="1">
    <citation type="submission" date="2016-11" db="UniProtKB">
        <authorList>
            <consortium name="WormBaseParasite"/>
        </authorList>
    </citation>
    <scope>IDENTIFICATION</scope>
    <source>
        <strain evidence="2">KR3021</strain>
    </source>
</reference>
<accession>A0AC35U2M8</accession>
<name>A0AC35U2M8_9BILA</name>
<protein>
    <submittedName>
        <fullName evidence="2">Baseplate protein</fullName>
    </submittedName>
</protein>
<organism evidence="1 2">
    <name type="scientific">Rhabditophanes sp. KR3021</name>
    <dbReference type="NCBI Taxonomy" id="114890"/>
    <lineage>
        <taxon>Eukaryota</taxon>
        <taxon>Metazoa</taxon>
        <taxon>Ecdysozoa</taxon>
        <taxon>Nematoda</taxon>
        <taxon>Chromadorea</taxon>
        <taxon>Rhabditida</taxon>
        <taxon>Tylenchina</taxon>
        <taxon>Panagrolaimomorpha</taxon>
        <taxon>Strongyloidoidea</taxon>
        <taxon>Alloionematidae</taxon>
        <taxon>Rhabditophanes</taxon>
    </lineage>
</organism>
<evidence type="ECO:0000313" key="2">
    <source>
        <dbReference type="WBParaSite" id="RSKR_0000687100.1"/>
    </source>
</evidence>
<proteinExistence type="predicted"/>
<dbReference type="Proteomes" id="UP000095286">
    <property type="component" value="Unplaced"/>
</dbReference>